<dbReference type="GO" id="GO:0015035">
    <property type="term" value="F:protein-disulfide reductase activity"/>
    <property type="evidence" value="ECO:0007669"/>
    <property type="project" value="InterPro"/>
</dbReference>
<sequence>MTVSPHPMPPTLVFDTDCVLCAGSVRFVLAHERDERLHFMGAWSTEGLALAAQHGFTAEDLNGTFLLVQDGRALTRSDAALEVARHLRAPWCWARIARILPKPLRDRLYGVVARFRYRLFGRREDCARVPPEQRHRFQGVRPVDPPHP</sequence>
<evidence type="ECO:0000313" key="2">
    <source>
        <dbReference type="Proteomes" id="UP000218288"/>
    </source>
</evidence>
<name>A0A160PHF9_9HYPH</name>
<dbReference type="PANTHER" id="PTHR33639">
    <property type="entry name" value="THIOL-DISULFIDE OXIDOREDUCTASE DCC"/>
    <property type="match status" value="1"/>
</dbReference>
<organism evidence="1 2">
    <name type="scientific">Methylorubrum populi</name>
    <dbReference type="NCBI Taxonomy" id="223967"/>
    <lineage>
        <taxon>Bacteria</taxon>
        <taxon>Pseudomonadati</taxon>
        <taxon>Pseudomonadota</taxon>
        <taxon>Alphaproteobacteria</taxon>
        <taxon>Hyphomicrobiales</taxon>
        <taxon>Methylobacteriaceae</taxon>
        <taxon>Methylorubrum</taxon>
    </lineage>
</organism>
<dbReference type="AlphaFoldDB" id="A0A160PHF9"/>
<accession>A0A160PHF9</accession>
<dbReference type="EMBL" id="AP014809">
    <property type="protein sequence ID" value="BAU91291.1"/>
    <property type="molecule type" value="Genomic_DNA"/>
</dbReference>
<dbReference type="PANTHER" id="PTHR33639:SF2">
    <property type="entry name" value="DUF393 DOMAIN-CONTAINING PROTEIN"/>
    <property type="match status" value="1"/>
</dbReference>
<dbReference type="Proteomes" id="UP000218288">
    <property type="component" value="Chromosome"/>
</dbReference>
<dbReference type="InterPro" id="IPR052927">
    <property type="entry name" value="DCC_oxidoreductase"/>
</dbReference>
<dbReference type="Pfam" id="PF04134">
    <property type="entry name" value="DCC1-like"/>
    <property type="match status" value="1"/>
</dbReference>
<evidence type="ECO:0000313" key="1">
    <source>
        <dbReference type="EMBL" id="BAU91291.1"/>
    </source>
</evidence>
<protein>
    <submittedName>
        <fullName evidence="1">Thiol-disulfide oxidoreductase DCC</fullName>
    </submittedName>
</protein>
<dbReference type="InterPro" id="IPR007263">
    <property type="entry name" value="DCC1-like"/>
</dbReference>
<gene>
    <name evidence="1" type="ORF">MPPM_2686</name>
</gene>
<proteinExistence type="predicted"/>
<reference evidence="1 2" key="1">
    <citation type="journal article" date="2016" name="Genome Announc.">
        <title>Complete Genome Sequence of Methylobacterium populi P-1M, Isolated from Pink-Pigmented Household Biofilm.</title>
        <authorList>
            <person name="Morohoshi T."/>
            <person name="Ikeda T."/>
        </authorList>
    </citation>
    <scope>NUCLEOTIDE SEQUENCE [LARGE SCALE GENOMIC DNA]</scope>
    <source>
        <strain evidence="1 2">P-1M</strain>
    </source>
</reference>